<name>A0AAE0NZ70_9PEZI</name>
<organism evidence="2 3">
    <name type="scientific">Podospora didyma</name>
    <dbReference type="NCBI Taxonomy" id="330526"/>
    <lineage>
        <taxon>Eukaryota</taxon>
        <taxon>Fungi</taxon>
        <taxon>Dikarya</taxon>
        <taxon>Ascomycota</taxon>
        <taxon>Pezizomycotina</taxon>
        <taxon>Sordariomycetes</taxon>
        <taxon>Sordariomycetidae</taxon>
        <taxon>Sordariales</taxon>
        <taxon>Podosporaceae</taxon>
        <taxon>Podospora</taxon>
    </lineage>
</organism>
<reference evidence="2" key="2">
    <citation type="submission" date="2023-06" db="EMBL/GenBank/DDBJ databases">
        <authorList>
            <consortium name="Lawrence Berkeley National Laboratory"/>
            <person name="Haridas S."/>
            <person name="Hensen N."/>
            <person name="Bonometti L."/>
            <person name="Westerberg I."/>
            <person name="Brannstrom I.O."/>
            <person name="Guillou S."/>
            <person name="Cros-Aarteil S."/>
            <person name="Calhoun S."/>
            <person name="Kuo A."/>
            <person name="Mondo S."/>
            <person name="Pangilinan J."/>
            <person name="Riley R."/>
            <person name="LaButti K."/>
            <person name="Andreopoulos B."/>
            <person name="Lipzen A."/>
            <person name="Chen C."/>
            <person name="Yanf M."/>
            <person name="Daum C."/>
            <person name="Ng V."/>
            <person name="Clum A."/>
            <person name="Steindorff A."/>
            <person name="Ohm R."/>
            <person name="Martin F."/>
            <person name="Silar P."/>
            <person name="Natvig D."/>
            <person name="Lalanne C."/>
            <person name="Gautier V."/>
            <person name="Ament-velasquez S.L."/>
            <person name="Kruys A."/>
            <person name="Hutchinson M.I."/>
            <person name="Powell A.J."/>
            <person name="Barry K."/>
            <person name="Miller A.N."/>
            <person name="Grigoriev I.V."/>
            <person name="Debuchy R."/>
            <person name="Gladieux P."/>
            <person name="Thoren M.H."/>
            <person name="Johannesson H."/>
        </authorList>
    </citation>
    <scope>NUCLEOTIDE SEQUENCE</scope>
    <source>
        <strain evidence="2">CBS 232.78</strain>
    </source>
</reference>
<sequence length="169" mass="18166">MFTRVTVLANLLAAAFATPVANLTPGPVLDEREVPLANLTLVGRDEIDARGKLAKHAEGVHLVDCGGVYSLVVYCANDSNCSFFPSGSNKCVPPPGGLTTWAAHPGSCTFSTGVTFLWNLVSNAQTYPNYAVVGSASNGFRSFTCRKDHKHIMFYDGNGYSCRSIYYCL</sequence>
<keyword evidence="1" id="KW-0732">Signal</keyword>
<dbReference type="Proteomes" id="UP001285441">
    <property type="component" value="Unassembled WGS sequence"/>
</dbReference>
<evidence type="ECO:0000313" key="3">
    <source>
        <dbReference type="Proteomes" id="UP001285441"/>
    </source>
</evidence>
<comment type="caution">
    <text evidence="2">The sequence shown here is derived from an EMBL/GenBank/DDBJ whole genome shotgun (WGS) entry which is preliminary data.</text>
</comment>
<proteinExistence type="predicted"/>
<gene>
    <name evidence="2" type="ORF">B0H63DRAFT_519519</name>
</gene>
<evidence type="ECO:0008006" key="4">
    <source>
        <dbReference type="Google" id="ProtNLM"/>
    </source>
</evidence>
<evidence type="ECO:0000256" key="1">
    <source>
        <dbReference type="SAM" id="SignalP"/>
    </source>
</evidence>
<protein>
    <recommendedName>
        <fullName evidence="4">Secreted protein</fullName>
    </recommendedName>
</protein>
<evidence type="ECO:0000313" key="2">
    <source>
        <dbReference type="EMBL" id="KAK3390289.1"/>
    </source>
</evidence>
<dbReference type="EMBL" id="JAULSW010000002">
    <property type="protein sequence ID" value="KAK3390289.1"/>
    <property type="molecule type" value="Genomic_DNA"/>
</dbReference>
<reference evidence="2" key="1">
    <citation type="journal article" date="2023" name="Mol. Phylogenet. Evol.">
        <title>Genome-scale phylogeny and comparative genomics of the fungal order Sordariales.</title>
        <authorList>
            <person name="Hensen N."/>
            <person name="Bonometti L."/>
            <person name="Westerberg I."/>
            <person name="Brannstrom I.O."/>
            <person name="Guillou S."/>
            <person name="Cros-Aarteil S."/>
            <person name="Calhoun S."/>
            <person name="Haridas S."/>
            <person name="Kuo A."/>
            <person name="Mondo S."/>
            <person name="Pangilinan J."/>
            <person name="Riley R."/>
            <person name="LaButti K."/>
            <person name="Andreopoulos B."/>
            <person name="Lipzen A."/>
            <person name="Chen C."/>
            <person name="Yan M."/>
            <person name="Daum C."/>
            <person name="Ng V."/>
            <person name="Clum A."/>
            <person name="Steindorff A."/>
            <person name="Ohm R.A."/>
            <person name="Martin F."/>
            <person name="Silar P."/>
            <person name="Natvig D.O."/>
            <person name="Lalanne C."/>
            <person name="Gautier V."/>
            <person name="Ament-Velasquez S.L."/>
            <person name="Kruys A."/>
            <person name="Hutchinson M.I."/>
            <person name="Powell A.J."/>
            <person name="Barry K."/>
            <person name="Miller A.N."/>
            <person name="Grigoriev I.V."/>
            <person name="Debuchy R."/>
            <person name="Gladieux P."/>
            <person name="Hiltunen Thoren M."/>
            <person name="Johannesson H."/>
        </authorList>
    </citation>
    <scope>NUCLEOTIDE SEQUENCE</scope>
    <source>
        <strain evidence="2">CBS 232.78</strain>
    </source>
</reference>
<accession>A0AAE0NZ70</accession>
<feature type="chain" id="PRO_5042045764" description="Secreted protein" evidence="1">
    <location>
        <begin position="18"/>
        <end position="169"/>
    </location>
</feature>
<dbReference type="AlphaFoldDB" id="A0AAE0NZ70"/>
<keyword evidence="3" id="KW-1185">Reference proteome</keyword>
<feature type="signal peptide" evidence="1">
    <location>
        <begin position="1"/>
        <end position="17"/>
    </location>
</feature>